<dbReference type="GO" id="GO:0000976">
    <property type="term" value="F:transcription cis-regulatory region binding"/>
    <property type="evidence" value="ECO:0007669"/>
    <property type="project" value="TreeGrafter"/>
</dbReference>
<organism evidence="5 6">
    <name type="scientific">Clostridium frigidicarnis</name>
    <dbReference type="NCBI Taxonomy" id="84698"/>
    <lineage>
        <taxon>Bacteria</taxon>
        <taxon>Bacillati</taxon>
        <taxon>Bacillota</taxon>
        <taxon>Clostridia</taxon>
        <taxon>Eubacteriales</taxon>
        <taxon>Clostridiaceae</taxon>
        <taxon>Clostridium</taxon>
    </lineage>
</organism>
<dbReference type="Proteomes" id="UP000198619">
    <property type="component" value="Unassembled WGS sequence"/>
</dbReference>
<name>A0A1I0Z7I7_9CLOT</name>
<evidence type="ECO:0000256" key="2">
    <source>
        <dbReference type="ARBA" id="ARBA00023125"/>
    </source>
</evidence>
<keyword evidence="2 5" id="KW-0238">DNA-binding</keyword>
<dbReference type="Gene3D" id="3.40.50.2300">
    <property type="match status" value="2"/>
</dbReference>
<accession>A0A1I0Z7I7</accession>
<gene>
    <name evidence="5" type="ORF">SAMN04488528_101825</name>
</gene>
<proteinExistence type="predicted"/>
<keyword evidence="1" id="KW-0805">Transcription regulation</keyword>
<evidence type="ECO:0000313" key="6">
    <source>
        <dbReference type="Proteomes" id="UP000198619"/>
    </source>
</evidence>
<dbReference type="CDD" id="cd01392">
    <property type="entry name" value="HTH_LacI"/>
    <property type="match status" value="1"/>
</dbReference>
<dbReference type="SUPFAM" id="SSF47413">
    <property type="entry name" value="lambda repressor-like DNA-binding domains"/>
    <property type="match status" value="1"/>
</dbReference>
<evidence type="ECO:0000259" key="4">
    <source>
        <dbReference type="PROSITE" id="PS50932"/>
    </source>
</evidence>
<dbReference type="PROSITE" id="PS50932">
    <property type="entry name" value="HTH_LACI_2"/>
    <property type="match status" value="1"/>
</dbReference>
<dbReference type="InterPro" id="IPR010982">
    <property type="entry name" value="Lambda_DNA-bd_dom_sf"/>
</dbReference>
<dbReference type="SMART" id="SM00354">
    <property type="entry name" value="HTH_LACI"/>
    <property type="match status" value="1"/>
</dbReference>
<dbReference type="PANTHER" id="PTHR30146">
    <property type="entry name" value="LACI-RELATED TRANSCRIPTIONAL REPRESSOR"/>
    <property type="match status" value="1"/>
</dbReference>
<keyword evidence="3" id="KW-0804">Transcription</keyword>
<dbReference type="SUPFAM" id="SSF53822">
    <property type="entry name" value="Periplasmic binding protein-like I"/>
    <property type="match status" value="1"/>
</dbReference>
<dbReference type="Gene3D" id="1.10.260.40">
    <property type="entry name" value="lambda repressor-like DNA-binding domains"/>
    <property type="match status" value="1"/>
</dbReference>
<sequence>MAVTIRDVAREANVATSTVSRVLSNNPKISDETKNRVQEAIDKLNYKPNAIARGLANNKTRILGVVLPNEAQDLFGNPFFLQAMKGMSLYAQSKDYYITYAFSKDDESEKKYIMDFTNSKLVDGVCLLRAKDNDEMIAYLKEINFPFVVIGRPEDTDGVLWVDNDNFQAMYSLVNKLVHKGHKDIGLIYAKEHWNVSKDRLKGYEVACEMNGININKNIMVGGEAFSEKSGYEAMQTILKGNKVSAIIATDDLLAFGAMKVMEEKGINDIAIVGFNNIPLDELRTPRLASVDINPTNLGYYATKLLIDKLENNESEKKHYIVETHLIERESMR</sequence>
<reference evidence="5 6" key="1">
    <citation type="submission" date="2016-10" db="EMBL/GenBank/DDBJ databases">
        <authorList>
            <person name="de Groot N.N."/>
        </authorList>
    </citation>
    <scope>NUCLEOTIDE SEQUENCE [LARGE SCALE GENOMIC DNA]</scope>
    <source>
        <strain evidence="5 6">DSM 12271</strain>
    </source>
</reference>
<dbReference type="InterPro" id="IPR028082">
    <property type="entry name" value="Peripla_BP_I"/>
</dbReference>
<dbReference type="AlphaFoldDB" id="A0A1I0Z7I7"/>
<dbReference type="OrthoDB" id="9788209at2"/>
<dbReference type="PANTHER" id="PTHR30146:SF109">
    <property type="entry name" value="HTH-TYPE TRANSCRIPTIONAL REGULATOR GALS"/>
    <property type="match status" value="1"/>
</dbReference>
<feature type="domain" description="HTH lacI-type" evidence="4">
    <location>
        <begin position="3"/>
        <end position="57"/>
    </location>
</feature>
<keyword evidence="6" id="KW-1185">Reference proteome</keyword>
<evidence type="ECO:0000256" key="3">
    <source>
        <dbReference type="ARBA" id="ARBA00023163"/>
    </source>
</evidence>
<dbReference type="CDD" id="cd06294">
    <property type="entry name" value="PBP1_MalR-like"/>
    <property type="match status" value="1"/>
</dbReference>
<dbReference type="GO" id="GO:0003700">
    <property type="term" value="F:DNA-binding transcription factor activity"/>
    <property type="evidence" value="ECO:0007669"/>
    <property type="project" value="TreeGrafter"/>
</dbReference>
<protein>
    <submittedName>
        <fullName evidence="5">DNA-binding transcriptional regulator, LacI/PurR family</fullName>
    </submittedName>
</protein>
<dbReference type="InterPro" id="IPR000843">
    <property type="entry name" value="HTH_LacI"/>
</dbReference>
<dbReference type="Pfam" id="PF00356">
    <property type="entry name" value="LacI"/>
    <property type="match status" value="1"/>
</dbReference>
<dbReference type="RefSeq" id="WP_090041679.1">
    <property type="nucleotide sequence ID" value="NZ_FOKI01000018.1"/>
</dbReference>
<dbReference type="InterPro" id="IPR046335">
    <property type="entry name" value="LacI/GalR-like_sensor"/>
</dbReference>
<evidence type="ECO:0000313" key="5">
    <source>
        <dbReference type="EMBL" id="SFB21595.1"/>
    </source>
</evidence>
<dbReference type="STRING" id="84698.SAMN04488528_101825"/>
<evidence type="ECO:0000256" key="1">
    <source>
        <dbReference type="ARBA" id="ARBA00023015"/>
    </source>
</evidence>
<dbReference type="EMBL" id="FOKI01000018">
    <property type="protein sequence ID" value="SFB21595.1"/>
    <property type="molecule type" value="Genomic_DNA"/>
</dbReference>
<dbReference type="Pfam" id="PF13377">
    <property type="entry name" value="Peripla_BP_3"/>
    <property type="match status" value="1"/>
</dbReference>